<proteinExistence type="predicted"/>
<feature type="transmembrane region" description="Helical" evidence="1">
    <location>
        <begin position="139"/>
        <end position="158"/>
    </location>
</feature>
<dbReference type="EMBL" id="BNBO01000006">
    <property type="protein sequence ID" value="GHH65290.1"/>
    <property type="molecule type" value="Genomic_DNA"/>
</dbReference>
<feature type="transmembrane region" description="Helical" evidence="1">
    <location>
        <begin position="109"/>
        <end position="132"/>
    </location>
</feature>
<dbReference type="AlphaFoldDB" id="A0A919KN77"/>
<evidence type="ECO:0000313" key="3">
    <source>
        <dbReference type="Proteomes" id="UP000617734"/>
    </source>
</evidence>
<reference evidence="2" key="2">
    <citation type="submission" date="2020-09" db="EMBL/GenBank/DDBJ databases">
        <authorList>
            <person name="Sun Q."/>
            <person name="Ohkuma M."/>
        </authorList>
    </citation>
    <scope>NUCLEOTIDE SEQUENCE</scope>
    <source>
        <strain evidence="2">JCM 4646</strain>
    </source>
</reference>
<protein>
    <submittedName>
        <fullName evidence="2">Uncharacterized protein</fullName>
    </submittedName>
</protein>
<sequence>MTGTRLSASALLRRLPLNSLYPAGYRAAHGEEITAVLAEAVRHADRRTALREWAALAAHALRLRTRLSSRDPAGRVIAGAAPFLLAGGAALSVVQLLTGLLLPHPGTGLARTVVGAAQTVPWSLALLCVAVRRWAPARALVLTAVLARAGVAVAAQFHPGPAFTQEGDLLRLWVVMGVLVLIAPPDAVDLSPRGRSWTMASAIGIALPMSGLAVLWLGTWHEDYADVVFPPSVQVPLDASTAWPALVTALVHLARLASPDTDRLQAGGTALAVLPWTVMVAPPLYRSAPADAHDLLRNGGVVLALLVVATTVGVLLRAGRRTPARPEAPGPTP</sequence>
<keyword evidence="1" id="KW-1133">Transmembrane helix</keyword>
<reference evidence="2" key="1">
    <citation type="journal article" date="2014" name="Int. J. Syst. Evol. Microbiol.">
        <title>Complete genome sequence of Corynebacterium casei LMG S-19264T (=DSM 44701T), isolated from a smear-ripened cheese.</title>
        <authorList>
            <consortium name="US DOE Joint Genome Institute (JGI-PGF)"/>
            <person name="Walter F."/>
            <person name="Albersmeier A."/>
            <person name="Kalinowski J."/>
            <person name="Ruckert C."/>
        </authorList>
    </citation>
    <scope>NUCLEOTIDE SEQUENCE</scope>
    <source>
        <strain evidence="2">JCM 4646</strain>
    </source>
</reference>
<keyword evidence="3" id="KW-1185">Reference proteome</keyword>
<accession>A0A919KN77</accession>
<name>A0A919KN77_9ACTN</name>
<gene>
    <name evidence="2" type="ORF">GCM10018781_17580</name>
</gene>
<keyword evidence="1" id="KW-0472">Membrane</keyword>
<dbReference type="Proteomes" id="UP000617734">
    <property type="component" value="Unassembled WGS sequence"/>
</dbReference>
<feature type="transmembrane region" description="Helical" evidence="1">
    <location>
        <begin position="297"/>
        <end position="316"/>
    </location>
</feature>
<feature type="transmembrane region" description="Helical" evidence="1">
    <location>
        <begin position="170"/>
        <end position="188"/>
    </location>
</feature>
<dbReference type="GeneID" id="95352247"/>
<comment type="caution">
    <text evidence="2">The sequence shown here is derived from an EMBL/GenBank/DDBJ whole genome shotgun (WGS) entry which is preliminary data.</text>
</comment>
<evidence type="ECO:0000313" key="2">
    <source>
        <dbReference type="EMBL" id="GHH65290.1"/>
    </source>
</evidence>
<organism evidence="2 3">
    <name type="scientific">Kitasatospora indigofera</name>
    <dbReference type="NCBI Taxonomy" id="67307"/>
    <lineage>
        <taxon>Bacteria</taxon>
        <taxon>Bacillati</taxon>
        <taxon>Actinomycetota</taxon>
        <taxon>Actinomycetes</taxon>
        <taxon>Kitasatosporales</taxon>
        <taxon>Streptomycetaceae</taxon>
        <taxon>Kitasatospora</taxon>
    </lineage>
</organism>
<feature type="transmembrane region" description="Helical" evidence="1">
    <location>
        <begin position="76"/>
        <end position="97"/>
    </location>
</feature>
<evidence type="ECO:0000256" key="1">
    <source>
        <dbReference type="SAM" id="Phobius"/>
    </source>
</evidence>
<dbReference type="RefSeq" id="WP_190210222.1">
    <property type="nucleotide sequence ID" value="NZ_BNBO01000006.1"/>
</dbReference>
<feature type="transmembrane region" description="Helical" evidence="1">
    <location>
        <begin position="200"/>
        <end position="220"/>
    </location>
</feature>
<keyword evidence="1" id="KW-0812">Transmembrane</keyword>